<evidence type="ECO:0000259" key="15">
    <source>
        <dbReference type="Pfam" id="PF21365"/>
    </source>
</evidence>
<reference evidence="16 17" key="1">
    <citation type="submission" date="2017-01" db="EMBL/GenBank/DDBJ databases">
        <authorList>
            <person name="Mah S.A."/>
            <person name="Swanson W.J."/>
            <person name="Moy G.W."/>
            <person name="Vacquier V.D."/>
        </authorList>
    </citation>
    <scope>NUCLEOTIDE SEQUENCE [LARGE SCALE GENOMIC DNA]</scope>
    <source>
        <strain evidence="16 17">GSMNP</strain>
    </source>
</reference>
<feature type="domain" description="Glycoside hydrolase family 31 N-terminal" evidence="13">
    <location>
        <begin position="89"/>
        <end position="313"/>
    </location>
</feature>
<dbReference type="PANTHER" id="PTHR22762:SF54">
    <property type="entry name" value="BCDNA.GH04962"/>
    <property type="match status" value="1"/>
</dbReference>
<organism evidence="16 17">
    <name type="scientific">Smittium culicis</name>
    <dbReference type="NCBI Taxonomy" id="133412"/>
    <lineage>
        <taxon>Eukaryota</taxon>
        <taxon>Fungi</taxon>
        <taxon>Fungi incertae sedis</taxon>
        <taxon>Zoopagomycota</taxon>
        <taxon>Kickxellomycotina</taxon>
        <taxon>Harpellomycetes</taxon>
        <taxon>Harpellales</taxon>
        <taxon>Legeriomycetaceae</taxon>
        <taxon>Smittium</taxon>
    </lineage>
</organism>
<evidence type="ECO:0000256" key="2">
    <source>
        <dbReference type="ARBA" id="ARBA00004833"/>
    </source>
</evidence>
<dbReference type="Proteomes" id="UP000187283">
    <property type="component" value="Unassembled WGS sequence"/>
</dbReference>
<evidence type="ECO:0000256" key="5">
    <source>
        <dbReference type="ARBA" id="ARBA00022801"/>
    </source>
</evidence>
<dbReference type="InterPro" id="IPR013780">
    <property type="entry name" value="Glyco_hydro_b"/>
</dbReference>
<dbReference type="InterPro" id="IPR000322">
    <property type="entry name" value="Glyco_hydro_31_TIM"/>
</dbReference>
<feature type="domain" description="DUF5110" evidence="14">
    <location>
        <begin position="814"/>
        <end position="858"/>
    </location>
</feature>
<dbReference type="InterPro" id="IPR048395">
    <property type="entry name" value="Glyco_hydro_31_C"/>
</dbReference>
<dbReference type="SUPFAM" id="SSF74650">
    <property type="entry name" value="Galactose mutarotase-like"/>
    <property type="match status" value="1"/>
</dbReference>
<keyword evidence="5 10" id="KW-0378">Hydrolase</keyword>
<dbReference type="EMBL" id="LSSN01000610">
    <property type="protein sequence ID" value="OMJ23081.1"/>
    <property type="molecule type" value="Genomic_DNA"/>
</dbReference>
<comment type="caution">
    <text evidence="16">The sequence shown here is derived from an EMBL/GenBank/DDBJ whole genome shotgun (WGS) entry which is preliminary data.</text>
</comment>
<dbReference type="Gene3D" id="2.60.40.1760">
    <property type="entry name" value="glycosyl hydrolase (family 31)"/>
    <property type="match status" value="1"/>
</dbReference>
<dbReference type="Pfam" id="PF17137">
    <property type="entry name" value="DUF5110"/>
    <property type="match status" value="1"/>
</dbReference>
<dbReference type="CDD" id="cd14752">
    <property type="entry name" value="GH31_N"/>
    <property type="match status" value="1"/>
</dbReference>
<dbReference type="Pfam" id="PF01055">
    <property type="entry name" value="Glyco_hydro_31_2nd"/>
    <property type="match status" value="1"/>
</dbReference>
<accession>A0A1R1Y7Z2</accession>
<dbReference type="FunFam" id="3.20.20.80:FF:000039">
    <property type="entry name" value="Glucosidase, alpha neutral C"/>
    <property type="match status" value="1"/>
</dbReference>
<keyword evidence="6" id="KW-0256">Endoplasmic reticulum</keyword>
<dbReference type="InterPro" id="IPR025887">
    <property type="entry name" value="Glyco_hydro_31_N_dom"/>
</dbReference>
<comment type="similarity">
    <text evidence="3 10">Belongs to the glycosyl hydrolase 31 family.</text>
</comment>
<dbReference type="Gene3D" id="3.20.20.80">
    <property type="entry name" value="Glycosidases"/>
    <property type="match status" value="2"/>
</dbReference>
<dbReference type="InterPro" id="IPR011013">
    <property type="entry name" value="Gal_mutarotase_sf_dom"/>
</dbReference>
<name>A0A1R1Y7Z2_9FUNG</name>
<keyword evidence="4 11" id="KW-0732">Signal</keyword>
<evidence type="ECO:0000256" key="8">
    <source>
        <dbReference type="ARBA" id="ARBA00023295"/>
    </source>
</evidence>
<evidence type="ECO:0000259" key="13">
    <source>
        <dbReference type="Pfam" id="PF13802"/>
    </source>
</evidence>
<dbReference type="InterPro" id="IPR030458">
    <property type="entry name" value="Glyco_hydro_31_AS"/>
</dbReference>
<evidence type="ECO:0000256" key="3">
    <source>
        <dbReference type="ARBA" id="ARBA00007806"/>
    </source>
</evidence>
<dbReference type="CDD" id="cd06603">
    <property type="entry name" value="GH31_GANC_GANAB_alpha"/>
    <property type="match status" value="1"/>
</dbReference>
<dbReference type="OrthoDB" id="5839090at2759"/>
<comment type="pathway">
    <text evidence="2">Glycan metabolism; N-glycan metabolism.</text>
</comment>
<evidence type="ECO:0000259" key="12">
    <source>
        <dbReference type="Pfam" id="PF01055"/>
    </source>
</evidence>
<dbReference type="AlphaFoldDB" id="A0A1R1Y7Z2"/>
<keyword evidence="8 10" id="KW-0326">Glycosidase</keyword>
<dbReference type="InterPro" id="IPR033403">
    <property type="entry name" value="DUF5110"/>
</dbReference>
<evidence type="ECO:0000256" key="9">
    <source>
        <dbReference type="ARBA" id="ARBA00042895"/>
    </source>
</evidence>
<dbReference type="PANTHER" id="PTHR22762">
    <property type="entry name" value="ALPHA-GLUCOSIDASE"/>
    <property type="match status" value="1"/>
</dbReference>
<evidence type="ECO:0000256" key="6">
    <source>
        <dbReference type="ARBA" id="ARBA00022824"/>
    </source>
</evidence>
<dbReference type="InterPro" id="IPR017853">
    <property type="entry name" value="GH"/>
</dbReference>
<dbReference type="GO" id="GO:0017177">
    <property type="term" value="C:glucosidase II complex"/>
    <property type="evidence" value="ECO:0007669"/>
    <property type="project" value="TreeGrafter"/>
</dbReference>
<feature type="domain" description="Glycoside hydrolase family 31 TIM barrel" evidence="12">
    <location>
        <begin position="374"/>
        <end position="700"/>
    </location>
</feature>
<evidence type="ECO:0000256" key="7">
    <source>
        <dbReference type="ARBA" id="ARBA00023180"/>
    </source>
</evidence>
<keyword evidence="17" id="KW-1185">Reference proteome</keyword>
<dbReference type="Pfam" id="PF13802">
    <property type="entry name" value="Gal_mutarotas_2"/>
    <property type="match status" value="1"/>
</dbReference>
<feature type="signal peptide" evidence="11">
    <location>
        <begin position="1"/>
        <end position="28"/>
    </location>
</feature>
<evidence type="ECO:0000313" key="16">
    <source>
        <dbReference type="EMBL" id="OMJ23081.1"/>
    </source>
</evidence>
<evidence type="ECO:0000259" key="14">
    <source>
        <dbReference type="Pfam" id="PF17137"/>
    </source>
</evidence>
<dbReference type="GO" id="GO:0030246">
    <property type="term" value="F:carbohydrate binding"/>
    <property type="evidence" value="ECO:0007669"/>
    <property type="project" value="InterPro"/>
</dbReference>
<gene>
    <name evidence="16" type="ORF">AYI70_g2486</name>
</gene>
<dbReference type="SUPFAM" id="SSF51011">
    <property type="entry name" value="Glycosyl hydrolase domain"/>
    <property type="match status" value="1"/>
</dbReference>
<evidence type="ECO:0000256" key="1">
    <source>
        <dbReference type="ARBA" id="ARBA00004240"/>
    </source>
</evidence>
<dbReference type="Gene3D" id="2.60.40.1180">
    <property type="entry name" value="Golgi alpha-mannosidase II"/>
    <property type="match status" value="2"/>
</dbReference>
<proteinExistence type="inferred from homology"/>
<dbReference type="STRING" id="133412.A0A1R1Y7Z2"/>
<keyword evidence="7" id="KW-0325">Glycoprotein</keyword>
<sequence>MIPFSNKLLRLATTCSVAFILLALSVKQEDFKKCVDSSFCKLHREYADSVTGKQIKSSPYSILPDSTIITPKELTATITSSKDGSNLKLTASFLKDGIVRMRVQELNPEIPRYQGPGEYVLVNGEKGLISSSYDQFKVDTSSKDGSKSHLVTYNQNSKGADLKLLLAENPFSLTLLENDDPIIKVNSLGFFNFETLKPKTNSSEGVEQVFEEHFKTWTDKRPRGPQSFATDITFPGCSHLYGIPSHASPLSLKTTRGEDGMYSEPYRLYNLDVFEHLDDSPMALYGSVPFLLSHSAKRTTGVFWLSSSETWVDITRDKSVVPEIVNKLVGTADKTNMNSHWMSESGVMDAFLIPGPTPKDVFSQYASLVGTTDLPREFAIGYHQCRWNYLDQKDVVTVNSKFEEHKIPYDVIWLDIEHTDGKKYYTWDISKYPDPVEMQNILAKHGRKLVNVVDPHIKRDNDYYVYKDATEKGYFIKNSDGKDFNGWCWPGDSSWVDYFNPEASKWVADQFSLENYKNSTTNLFIWNDMNEPAIFSGPEITLNKDIVHYGGIEHRDVHNIFGMLYHKATAEGLINREPIKKRPFVLSRAYFAGSQRYGAIWTGDNASEWSHLPLSSSMILTNNLVGMHFSGADVGGFFGNPSPTMLTRWYQLGIWHPFFRAHAHIDSKRREPWLLGEPYLSHIRDSIRMRYRMLPYWYTLFHEASISGMPIVRPMWVEFPETTSTFAVDQQFMVGSALMVAPITEDGDAPYKNFMFPEQQTFYDLFEEMSLVGITSRDFPTPLGETLVFAVGGNIFPTRERHRRSSEAMKNDPYTLNLFASIKGKATGSLYLDDGETYNYKNGGYIYRKFTFQNATLTSAEAERPKDADNSMYEKFKESVRHLRFERIHVVGMRNSYSKVIITQNGVERESEITCTKKRKGRCTIRDPGLSVVDDWSIRLSL</sequence>
<dbReference type="GO" id="GO:0090599">
    <property type="term" value="F:alpha-glucosidase activity"/>
    <property type="evidence" value="ECO:0007669"/>
    <property type="project" value="TreeGrafter"/>
</dbReference>
<feature type="chain" id="PRO_5012187328" description="Glucosidase II subunit alpha" evidence="11">
    <location>
        <begin position="29"/>
        <end position="942"/>
    </location>
</feature>
<dbReference type="Pfam" id="PF21365">
    <property type="entry name" value="Glyco_hydro_31_3rd"/>
    <property type="match status" value="1"/>
</dbReference>
<evidence type="ECO:0000313" key="17">
    <source>
        <dbReference type="Proteomes" id="UP000187283"/>
    </source>
</evidence>
<dbReference type="GO" id="GO:0006491">
    <property type="term" value="P:N-glycan processing"/>
    <property type="evidence" value="ECO:0007669"/>
    <property type="project" value="TreeGrafter"/>
</dbReference>
<evidence type="ECO:0000256" key="11">
    <source>
        <dbReference type="SAM" id="SignalP"/>
    </source>
</evidence>
<dbReference type="PROSITE" id="PS00129">
    <property type="entry name" value="GLYCOSYL_HYDROL_F31_1"/>
    <property type="match status" value="1"/>
</dbReference>
<dbReference type="GO" id="GO:0005975">
    <property type="term" value="P:carbohydrate metabolic process"/>
    <property type="evidence" value="ECO:0007669"/>
    <property type="project" value="InterPro"/>
</dbReference>
<dbReference type="SUPFAM" id="SSF51445">
    <property type="entry name" value="(Trans)glycosidases"/>
    <property type="match status" value="1"/>
</dbReference>
<evidence type="ECO:0000256" key="4">
    <source>
        <dbReference type="ARBA" id="ARBA00022729"/>
    </source>
</evidence>
<evidence type="ECO:0000256" key="10">
    <source>
        <dbReference type="RuleBase" id="RU361185"/>
    </source>
</evidence>
<comment type="subcellular location">
    <subcellularLocation>
        <location evidence="1">Endoplasmic reticulum</location>
    </subcellularLocation>
</comment>
<protein>
    <recommendedName>
        <fullName evidence="9">Glucosidase II subunit alpha</fullName>
    </recommendedName>
</protein>
<feature type="domain" description="Glycosyl hydrolase family 31 C-terminal" evidence="15">
    <location>
        <begin position="708"/>
        <end position="795"/>
    </location>
</feature>